<evidence type="ECO:0000313" key="1">
    <source>
        <dbReference type="EMBL" id="BBY70765.1"/>
    </source>
</evidence>
<protein>
    <submittedName>
        <fullName evidence="1">Uncharacterized protein</fullName>
    </submittedName>
</protein>
<dbReference type="EMBL" id="AP022597">
    <property type="protein sequence ID" value="BBY70765.1"/>
    <property type="molecule type" value="Genomic_DNA"/>
</dbReference>
<keyword evidence="2" id="KW-1185">Reference proteome</keyword>
<sequence>MVRAQIASYAYSTQSSDALSPRAAGDGDAPLLADNFGDIDPNLEKVLDIETVRPLIAALPDRNGPCCSFDSSRT</sequence>
<accession>A0ABM7K9V9</accession>
<name>A0ABM7K9V9_9MYCO</name>
<dbReference type="Proteomes" id="UP000466578">
    <property type="component" value="Chromosome"/>
</dbReference>
<proteinExistence type="predicted"/>
<organism evidence="1 2">
    <name type="scientific">Mycobacterium paraintracellulare</name>
    <dbReference type="NCBI Taxonomy" id="1138383"/>
    <lineage>
        <taxon>Bacteria</taxon>
        <taxon>Bacillati</taxon>
        <taxon>Actinomycetota</taxon>
        <taxon>Actinomycetes</taxon>
        <taxon>Mycobacteriales</taxon>
        <taxon>Mycobacteriaceae</taxon>
        <taxon>Mycobacterium</taxon>
        <taxon>Mycobacterium avium complex (MAC)</taxon>
    </lineage>
</organism>
<evidence type="ECO:0000313" key="2">
    <source>
        <dbReference type="Proteomes" id="UP000466578"/>
    </source>
</evidence>
<gene>
    <name evidence="1" type="ORF">MPRI_29520</name>
</gene>
<reference evidence="1 2" key="1">
    <citation type="journal article" date="2019" name="Emerg. Microbes Infect.">
        <title>Comprehensive subspecies identification of 175 nontuberculous mycobacteria species based on 7547 genomic profiles.</title>
        <authorList>
            <person name="Matsumoto Y."/>
            <person name="Kinjo T."/>
            <person name="Motooka D."/>
            <person name="Nabeya D."/>
            <person name="Jung N."/>
            <person name="Uechi K."/>
            <person name="Horii T."/>
            <person name="Iida T."/>
            <person name="Fujita J."/>
            <person name="Nakamura S."/>
        </authorList>
    </citation>
    <scope>NUCLEOTIDE SEQUENCE [LARGE SCALE GENOMIC DNA]</scope>
    <source>
        <strain evidence="1 2">JCM 30622</strain>
    </source>
</reference>